<keyword evidence="3 9" id="KW-0597">Phosphoprotein</keyword>
<name>A0AB74ULC3_9GAMM</name>
<feature type="domain" description="PAS" evidence="12">
    <location>
        <begin position="9"/>
        <end position="63"/>
    </location>
</feature>
<dbReference type="InterPro" id="IPR001789">
    <property type="entry name" value="Sig_transdc_resp-reg_receiver"/>
</dbReference>
<dbReference type="InterPro" id="IPR011006">
    <property type="entry name" value="CheY-like_superfamily"/>
</dbReference>
<organism evidence="13">
    <name type="scientific">Rhodanobacter sp. FW102-FHT14D07</name>
    <dbReference type="NCBI Taxonomy" id="3351462"/>
    <lineage>
        <taxon>Bacteria</taxon>
        <taxon>Pseudomonadati</taxon>
        <taxon>Pseudomonadota</taxon>
        <taxon>Gammaproteobacteria</taxon>
        <taxon>Lysobacterales</taxon>
        <taxon>Rhodanobacteraceae</taxon>
        <taxon>Rhodanobacter</taxon>
    </lineage>
</organism>
<proteinExistence type="predicted"/>
<evidence type="ECO:0000256" key="9">
    <source>
        <dbReference type="PROSITE-ProRule" id="PRU00169"/>
    </source>
</evidence>
<accession>A0AB74ULC3</accession>
<dbReference type="GO" id="GO:0005524">
    <property type="term" value="F:ATP binding"/>
    <property type="evidence" value="ECO:0007669"/>
    <property type="project" value="UniProtKB-KW"/>
</dbReference>
<evidence type="ECO:0000256" key="6">
    <source>
        <dbReference type="ARBA" id="ARBA00022777"/>
    </source>
</evidence>
<dbReference type="RefSeq" id="WP_395116667.1">
    <property type="nucleotide sequence ID" value="NZ_CP170721.1"/>
</dbReference>
<feature type="domain" description="Histidine kinase" evidence="10">
    <location>
        <begin position="315"/>
        <end position="535"/>
    </location>
</feature>
<dbReference type="AlphaFoldDB" id="A0AB74ULC3"/>
<reference evidence="13" key="1">
    <citation type="submission" date="2024-10" db="EMBL/GenBank/DDBJ databases">
        <authorList>
            <person name="Lesea H.P."/>
            <person name="Kuehl J.V."/>
            <person name="Chandonia J.-M."/>
        </authorList>
    </citation>
    <scope>NUCLEOTIDE SEQUENCE</scope>
    <source>
        <strain evidence="13">FW102-FHT14D07</strain>
    </source>
</reference>
<dbReference type="EC" id="2.7.13.3" evidence="2"/>
<dbReference type="SMART" id="SM00388">
    <property type="entry name" value="HisKA"/>
    <property type="match status" value="1"/>
</dbReference>
<dbReference type="PANTHER" id="PTHR43065">
    <property type="entry name" value="SENSOR HISTIDINE KINASE"/>
    <property type="match status" value="1"/>
</dbReference>
<dbReference type="InterPro" id="IPR005467">
    <property type="entry name" value="His_kinase_dom"/>
</dbReference>
<keyword evidence="5" id="KW-0547">Nucleotide-binding</keyword>
<comment type="catalytic activity">
    <reaction evidence="1">
        <text>ATP + protein L-histidine = ADP + protein N-phospho-L-histidine.</text>
        <dbReference type="EC" id="2.7.13.3"/>
    </reaction>
</comment>
<dbReference type="GO" id="GO:0000155">
    <property type="term" value="F:phosphorelay sensor kinase activity"/>
    <property type="evidence" value="ECO:0007669"/>
    <property type="project" value="InterPro"/>
</dbReference>
<dbReference type="Pfam" id="PF00072">
    <property type="entry name" value="Response_reg"/>
    <property type="match status" value="1"/>
</dbReference>
<dbReference type="EMBL" id="CP170721">
    <property type="protein sequence ID" value="XIA17373.1"/>
    <property type="molecule type" value="Genomic_DNA"/>
</dbReference>
<dbReference type="Gene3D" id="3.30.565.10">
    <property type="entry name" value="Histidine kinase-like ATPase, C-terminal domain"/>
    <property type="match status" value="1"/>
</dbReference>
<dbReference type="Gene3D" id="1.10.287.130">
    <property type="match status" value="1"/>
</dbReference>
<dbReference type="Gene3D" id="3.40.50.2300">
    <property type="match status" value="1"/>
</dbReference>
<dbReference type="PANTHER" id="PTHR43065:SF42">
    <property type="entry name" value="TWO-COMPONENT SENSOR PPRA"/>
    <property type="match status" value="1"/>
</dbReference>
<dbReference type="SUPFAM" id="SSF55785">
    <property type="entry name" value="PYP-like sensor domain (PAS domain)"/>
    <property type="match status" value="1"/>
</dbReference>
<dbReference type="Gene3D" id="3.30.450.20">
    <property type="entry name" value="PAS domain"/>
    <property type="match status" value="1"/>
</dbReference>
<dbReference type="CDD" id="cd00130">
    <property type="entry name" value="PAS"/>
    <property type="match status" value="1"/>
</dbReference>
<dbReference type="InterPro" id="IPR003594">
    <property type="entry name" value="HATPase_dom"/>
</dbReference>
<evidence type="ECO:0000259" key="10">
    <source>
        <dbReference type="PROSITE" id="PS50109"/>
    </source>
</evidence>
<dbReference type="InterPro" id="IPR036890">
    <property type="entry name" value="HATPase_C_sf"/>
</dbReference>
<evidence type="ECO:0000256" key="8">
    <source>
        <dbReference type="ARBA" id="ARBA00023012"/>
    </source>
</evidence>
<evidence type="ECO:0000259" key="11">
    <source>
        <dbReference type="PROSITE" id="PS50110"/>
    </source>
</evidence>
<dbReference type="SMART" id="SM00091">
    <property type="entry name" value="PAS"/>
    <property type="match status" value="1"/>
</dbReference>
<keyword evidence="8" id="KW-0902">Two-component regulatory system</keyword>
<evidence type="ECO:0000313" key="13">
    <source>
        <dbReference type="EMBL" id="XIA17373.1"/>
    </source>
</evidence>
<dbReference type="InterPro" id="IPR029016">
    <property type="entry name" value="GAF-like_dom_sf"/>
</dbReference>
<feature type="domain" description="Response regulatory" evidence="11">
    <location>
        <begin position="554"/>
        <end position="670"/>
    </location>
</feature>
<keyword evidence="6" id="KW-0418">Kinase</keyword>
<dbReference type="InterPro" id="IPR003661">
    <property type="entry name" value="HisK_dim/P_dom"/>
</dbReference>
<protein>
    <recommendedName>
        <fullName evidence="2">histidine kinase</fullName>
        <ecNumber evidence="2">2.7.13.3</ecNumber>
    </recommendedName>
</protein>
<dbReference type="Gene3D" id="3.30.450.40">
    <property type="match status" value="1"/>
</dbReference>
<dbReference type="InterPro" id="IPR013767">
    <property type="entry name" value="PAS_fold"/>
</dbReference>
<dbReference type="SUPFAM" id="SSF55781">
    <property type="entry name" value="GAF domain-like"/>
    <property type="match status" value="1"/>
</dbReference>
<evidence type="ECO:0000259" key="12">
    <source>
        <dbReference type="PROSITE" id="PS50112"/>
    </source>
</evidence>
<dbReference type="SUPFAM" id="SSF52172">
    <property type="entry name" value="CheY-like"/>
    <property type="match status" value="1"/>
</dbReference>
<dbReference type="PROSITE" id="PS50112">
    <property type="entry name" value="PAS"/>
    <property type="match status" value="1"/>
</dbReference>
<dbReference type="PROSITE" id="PS50109">
    <property type="entry name" value="HIS_KIN"/>
    <property type="match status" value="1"/>
</dbReference>
<dbReference type="Pfam" id="PF00512">
    <property type="entry name" value="HisKA"/>
    <property type="match status" value="1"/>
</dbReference>
<evidence type="ECO:0000256" key="1">
    <source>
        <dbReference type="ARBA" id="ARBA00000085"/>
    </source>
</evidence>
<evidence type="ECO:0000256" key="5">
    <source>
        <dbReference type="ARBA" id="ARBA00022741"/>
    </source>
</evidence>
<dbReference type="SUPFAM" id="SSF47384">
    <property type="entry name" value="Homodimeric domain of signal transducing histidine kinase"/>
    <property type="match status" value="1"/>
</dbReference>
<keyword evidence="4" id="KW-0808">Transferase</keyword>
<dbReference type="InterPro" id="IPR000014">
    <property type="entry name" value="PAS"/>
</dbReference>
<dbReference type="InterPro" id="IPR004358">
    <property type="entry name" value="Sig_transdc_His_kin-like_C"/>
</dbReference>
<dbReference type="NCBIfam" id="TIGR00229">
    <property type="entry name" value="sensory_box"/>
    <property type="match status" value="1"/>
</dbReference>
<dbReference type="PRINTS" id="PR00344">
    <property type="entry name" value="BCTRLSENSOR"/>
</dbReference>
<evidence type="ECO:0000256" key="3">
    <source>
        <dbReference type="ARBA" id="ARBA00022553"/>
    </source>
</evidence>
<dbReference type="SUPFAM" id="SSF55874">
    <property type="entry name" value="ATPase domain of HSP90 chaperone/DNA topoisomerase II/histidine kinase"/>
    <property type="match status" value="1"/>
</dbReference>
<dbReference type="GO" id="GO:0006355">
    <property type="term" value="P:regulation of DNA-templated transcription"/>
    <property type="evidence" value="ECO:0007669"/>
    <property type="project" value="InterPro"/>
</dbReference>
<feature type="modified residue" description="4-aspartylphosphate" evidence="9">
    <location>
        <position position="604"/>
    </location>
</feature>
<gene>
    <name evidence="13" type="ORF">ACFYG5_12445</name>
</gene>
<evidence type="ECO:0000256" key="2">
    <source>
        <dbReference type="ARBA" id="ARBA00012438"/>
    </source>
</evidence>
<dbReference type="Pfam" id="PF02518">
    <property type="entry name" value="HATPase_c"/>
    <property type="match status" value="1"/>
</dbReference>
<evidence type="ECO:0000256" key="7">
    <source>
        <dbReference type="ARBA" id="ARBA00022840"/>
    </source>
</evidence>
<dbReference type="SMART" id="SM00387">
    <property type="entry name" value="HATPase_c"/>
    <property type="match status" value="1"/>
</dbReference>
<dbReference type="InterPro" id="IPR035965">
    <property type="entry name" value="PAS-like_dom_sf"/>
</dbReference>
<dbReference type="InterPro" id="IPR036097">
    <property type="entry name" value="HisK_dim/P_sf"/>
</dbReference>
<evidence type="ECO:0000256" key="4">
    <source>
        <dbReference type="ARBA" id="ARBA00022679"/>
    </source>
</evidence>
<keyword evidence="7" id="KW-0067">ATP-binding</keyword>
<dbReference type="PROSITE" id="PS50110">
    <property type="entry name" value="RESPONSE_REGULATORY"/>
    <property type="match status" value="1"/>
</dbReference>
<dbReference type="Pfam" id="PF00989">
    <property type="entry name" value="PAS"/>
    <property type="match status" value="1"/>
</dbReference>
<dbReference type="SMART" id="SM00448">
    <property type="entry name" value="REC"/>
    <property type="match status" value="1"/>
</dbReference>
<sequence length="675" mass="71414">MPFAGIPDHDDLFRALFETAPDAMIVVDMAGDIILANPQADRLFGYASNGLAGLRVENLLPESARAAHVAHRACYTAQPRVRPMGAGHELTGLRRDGGTFPVEIALSPIGHGLYAASIRDISQSQRARLALQRAQRDSDLAELGRLLESTRNGSLRVAASALIARALEIDAALVAVGLPGGKALPIRSSSGVAPSLLDALADAFVRDDLAAHLAGRQHMDAWVLAREPKGELPAVREALASHDYGDAAIMPLLDQHEATGALLALSREAAGWNSGQLHFLELAANMLAMAVQRSRREEQLAHAQRLDALGQLTGGIAHDFNNQLTIVSGNLQILDAEYGGTADARKMIDSALRAVDRCVNLTRKLLGFSRHRTLSPRGLRPQQVFGELGEMLVHTLGTGVHVEFDCPPTVPRVYADHGELEAALVNLAINARDAMPEGGTLRISARVRDILAGADGALPPGPYVALLVEDSGTGMTREVLDRAKEPFFTTKGAGKGSGLGLSMVYGFARQSGGRLTIGSHPGRGTRVEILLPTATPEGEVGEARTPGSATQGHARVLVVDEPGMCEVAVRFLHSLGYDTLEASDARQALELLRGDHGIGLVFSDAVLANAAAGFELVCEARRLRPGLPVLLTSGREPGASGSGEALPGDVRLLPKPYRVEQLGEALAQALESGRV</sequence>